<dbReference type="InterPro" id="IPR036291">
    <property type="entry name" value="NAD(P)-bd_dom_sf"/>
</dbReference>
<dbReference type="GO" id="GO:0016616">
    <property type="term" value="F:oxidoreductase activity, acting on the CH-OH group of donors, NAD or NADP as acceptor"/>
    <property type="evidence" value="ECO:0007669"/>
    <property type="project" value="InterPro"/>
</dbReference>
<sequence length="397" mass="44472">MPLLSNKELLFLRRIAPLIVGSLNKTIRFLSRAACFMSGNNRETSSQLTTFHDFNTFHENSKHFQLIEDIMRAVFLDFGSVTRGDMDCTALEEAISPWQFFDDTTPEQVPERIKDAEIIVINKALLDRATLAYAHRLKLICIAATGYNNVDLVAAAERNIPVCNVRGYATPSVAQHVFMLMLNLTCRFVEYRQLVKQGGWQKSVHFCPLDFGIEELSGKTLGIIGYGELGQAVAHIARAFGMRLLIADHKDKPPRPGRTAFDQVLSQADFITLHCPLSEETHNLISQREFALMKPSAYLINTARGGLVNEDDLLHSLSSGRIAGAATDVLQKEPPVEGNPLLNYPRSNLIITPHTAWASRDSRQRLLDLIAENIRHFLQNKPFNQIMDAINPHDAAN</sequence>
<evidence type="ECO:0000256" key="3">
    <source>
        <dbReference type="ARBA" id="ARBA00023027"/>
    </source>
</evidence>
<dbReference type="EMBL" id="FOUF01000025">
    <property type="protein sequence ID" value="SFM65950.1"/>
    <property type="molecule type" value="Genomic_DNA"/>
</dbReference>
<keyword evidence="3" id="KW-0520">NAD</keyword>
<dbReference type="PANTHER" id="PTHR43761">
    <property type="entry name" value="D-ISOMER SPECIFIC 2-HYDROXYACID DEHYDROGENASE FAMILY PROTEIN (AFU_ORTHOLOGUE AFUA_1G13630)"/>
    <property type="match status" value="1"/>
</dbReference>
<dbReference type="Gene3D" id="3.40.50.720">
    <property type="entry name" value="NAD(P)-binding Rossmann-like Domain"/>
    <property type="match status" value="2"/>
</dbReference>
<dbReference type="InterPro" id="IPR050418">
    <property type="entry name" value="D-iso_2-hydroxyacid_DH_PdxB"/>
</dbReference>
<dbReference type="PROSITE" id="PS00670">
    <property type="entry name" value="D_2_HYDROXYACID_DH_2"/>
    <property type="match status" value="1"/>
</dbReference>
<dbReference type="Pfam" id="PF02826">
    <property type="entry name" value="2-Hacid_dh_C"/>
    <property type="match status" value="1"/>
</dbReference>
<dbReference type="GO" id="GO:0051287">
    <property type="term" value="F:NAD binding"/>
    <property type="evidence" value="ECO:0007669"/>
    <property type="project" value="InterPro"/>
</dbReference>
<organism evidence="7 8">
    <name type="scientific">Nitrosomonas nitrosa</name>
    <dbReference type="NCBI Taxonomy" id="52442"/>
    <lineage>
        <taxon>Bacteria</taxon>
        <taxon>Pseudomonadati</taxon>
        <taxon>Pseudomonadota</taxon>
        <taxon>Betaproteobacteria</taxon>
        <taxon>Nitrosomonadales</taxon>
        <taxon>Nitrosomonadaceae</taxon>
        <taxon>Nitrosomonas</taxon>
    </lineage>
</organism>
<dbReference type="RefSeq" id="WP_258192020.1">
    <property type="nucleotide sequence ID" value="NZ_QAOO01000020.1"/>
</dbReference>
<dbReference type="CDD" id="cd12162">
    <property type="entry name" value="2-Hacid_dh_4"/>
    <property type="match status" value="1"/>
</dbReference>
<keyword evidence="8" id="KW-1185">Reference proteome</keyword>
<evidence type="ECO:0000256" key="2">
    <source>
        <dbReference type="ARBA" id="ARBA00023002"/>
    </source>
</evidence>
<dbReference type="AlphaFoldDB" id="A0A1I4SNK9"/>
<evidence type="ECO:0000256" key="1">
    <source>
        <dbReference type="ARBA" id="ARBA00005854"/>
    </source>
</evidence>
<evidence type="ECO:0000313" key="8">
    <source>
        <dbReference type="Proteomes" id="UP000199561"/>
    </source>
</evidence>
<dbReference type="Pfam" id="PF00389">
    <property type="entry name" value="2-Hacid_dh"/>
    <property type="match status" value="1"/>
</dbReference>
<dbReference type="SUPFAM" id="SSF51735">
    <property type="entry name" value="NAD(P)-binding Rossmann-fold domains"/>
    <property type="match status" value="1"/>
</dbReference>
<evidence type="ECO:0000256" key="4">
    <source>
        <dbReference type="RuleBase" id="RU003719"/>
    </source>
</evidence>
<evidence type="ECO:0000313" key="7">
    <source>
        <dbReference type="EMBL" id="SFM65950.1"/>
    </source>
</evidence>
<dbReference type="NCBIfam" id="NF005069">
    <property type="entry name" value="PRK06487.1"/>
    <property type="match status" value="1"/>
</dbReference>
<comment type="similarity">
    <text evidence="1 4">Belongs to the D-isomer specific 2-hydroxyacid dehydrogenase family.</text>
</comment>
<dbReference type="InterPro" id="IPR006140">
    <property type="entry name" value="D-isomer_DH_NAD-bd"/>
</dbReference>
<evidence type="ECO:0000259" key="6">
    <source>
        <dbReference type="Pfam" id="PF02826"/>
    </source>
</evidence>
<dbReference type="PROSITE" id="PS00671">
    <property type="entry name" value="D_2_HYDROXYACID_DH_3"/>
    <property type="match status" value="1"/>
</dbReference>
<evidence type="ECO:0000259" key="5">
    <source>
        <dbReference type="Pfam" id="PF00389"/>
    </source>
</evidence>
<feature type="domain" description="D-isomer specific 2-hydroxyacid dehydrogenase NAD-binding" evidence="6">
    <location>
        <begin position="178"/>
        <end position="356"/>
    </location>
</feature>
<accession>A0A1I4SNK9</accession>
<dbReference type="STRING" id="52442.SAMN05421880_12543"/>
<dbReference type="InterPro" id="IPR006139">
    <property type="entry name" value="D-isomer_2_OHA_DH_cat_dom"/>
</dbReference>
<gene>
    <name evidence="7" type="ORF">SAMN05421880_12543</name>
</gene>
<proteinExistence type="inferred from homology"/>
<name>A0A1I4SNK9_9PROT</name>
<feature type="domain" description="D-isomer specific 2-hydroxyacid dehydrogenase catalytic" evidence="5">
    <location>
        <begin position="91"/>
        <end position="384"/>
    </location>
</feature>
<dbReference type="SUPFAM" id="SSF52283">
    <property type="entry name" value="Formate/glycerate dehydrogenase catalytic domain-like"/>
    <property type="match status" value="1"/>
</dbReference>
<dbReference type="Proteomes" id="UP000199561">
    <property type="component" value="Unassembled WGS sequence"/>
</dbReference>
<dbReference type="PANTHER" id="PTHR43761:SF1">
    <property type="entry name" value="D-ISOMER SPECIFIC 2-HYDROXYACID DEHYDROGENASE CATALYTIC DOMAIN-CONTAINING PROTEIN-RELATED"/>
    <property type="match status" value="1"/>
</dbReference>
<dbReference type="InterPro" id="IPR029753">
    <property type="entry name" value="D-isomer_DH_CS"/>
</dbReference>
<protein>
    <submittedName>
        <fullName evidence="7">Glycerate dehydrogenase</fullName>
    </submittedName>
</protein>
<reference evidence="7 8" key="1">
    <citation type="submission" date="2016-10" db="EMBL/GenBank/DDBJ databases">
        <authorList>
            <person name="de Groot N.N."/>
        </authorList>
    </citation>
    <scope>NUCLEOTIDE SEQUENCE [LARGE SCALE GENOMIC DNA]</scope>
    <source>
        <strain evidence="7 8">Nm146</strain>
    </source>
</reference>
<keyword evidence="2 4" id="KW-0560">Oxidoreductase</keyword>